<reference evidence="3" key="2">
    <citation type="submission" date="2019-10" db="EMBL/GenBank/DDBJ databases">
        <authorList>
            <consortium name="NCBI Genome Project"/>
        </authorList>
    </citation>
    <scope>NUCLEOTIDE SEQUENCE</scope>
    <source>
        <strain evidence="3">NI907</strain>
    </source>
</reference>
<protein>
    <submittedName>
        <fullName evidence="3">Uncharacterized protein</fullName>
    </submittedName>
</protein>
<proteinExistence type="predicted"/>
<dbReference type="AlphaFoldDB" id="A0A6P8AR27"/>
<accession>A0A6P8AR27</accession>
<evidence type="ECO:0000256" key="1">
    <source>
        <dbReference type="SAM" id="MobiDB-lite"/>
    </source>
</evidence>
<evidence type="ECO:0000313" key="2">
    <source>
        <dbReference type="Proteomes" id="UP000515153"/>
    </source>
</evidence>
<gene>
    <name evidence="3" type="ORF">PgNI_11908</name>
</gene>
<dbReference type="KEGG" id="pgri:PgNI_11908"/>
<organism evidence="2 3">
    <name type="scientific">Pyricularia grisea</name>
    <name type="common">Crabgrass-specific blast fungus</name>
    <name type="synonym">Magnaporthe grisea</name>
    <dbReference type="NCBI Taxonomy" id="148305"/>
    <lineage>
        <taxon>Eukaryota</taxon>
        <taxon>Fungi</taxon>
        <taxon>Dikarya</taxon>
        <taxon>Ascomycota</taxon>
        <taxon>Pezizomycotina</taxon>
        <taxon>Sordariomycetes</taxon>
        <taxon>Sordariomycetidae</taxon>
        <taxon>Magnaporthales</taxon>
        <taxon>Pyriculariaceae</taxon>
        <taxon>Pyricularia</taxon>
    </lineage>
</organism>
<dbReference type="GeneID" id="41966771"/>
<sequence>MADVDDLDRWRYGWGTARSHFDMRPVSRTVTFHEAFLDESINGLMRTGGGIIATGQIQRSPRGEVGQGQHSALATEDRTTTGTEIDKVLTDLLMLWRGFFTSRKPGKLGEYILAIPT</sequence>
<name>A0A6P8AR27_PYRGI</name>
<reference evidence="3" key="1">
    <citation type="journal article" date="2019" name="Mol. Biol. Evol.">
        <title>Blast fungal genomes show frequent chromosomal changes, gene gains and losses, and effector gene turnover.</title>
        <authorList>
            <person name="Gomez Luciano L.B."/>
            <person name="Jason Tsai I."/>
            <person name="Chuma I."/>
            <person name="Tosa Y."/>
            <person name="Chen Y.H."/>
            <person name="Li J.Y."/>
            <person name="Li M.Y."/>
            <person name="Jade Lu M.Y."/>
            <person name="Nakayashiki H."/>
            <person name="Li W.H."/>
        </authorList>
    </citation>
    <scope>NUCLEOTIDE SEQUENCE</scope>
    <source>
        <strain evidence="3">NI907</strain>
    </source>
</reference>
<dbReference type="RefSeq" id="XP_030977342.1">
    <property type="nucleotide sequence ID" value="XM_031131866.1"/>
</dbReference>
<evidence type="ECO:0000313" key="3">
    <source>
        <dbReference type="RefSeq" id="XP_030977342.1"/>
    </source>
</evidence>
<reference evidence="3" key="3">
    <citation type="submission" date="2025-08" db="UniProtKB">
        <authorList>
            <consortium name="RefSeq"/>
        </authorList>
    </citation>
    <scope>IDENTIFICATION</scope>
    <source>
        <strain evidence="3">NI907</strain>
    </source>
</reference>
<dbReference type="Proteomes" id="UP000515153">
    <property type="component" value="Unplaced"/>
</dbReference>
<keyword evidence="2" id="KW-1185">Reference proteome</keyword>
<feature type="region of interest" description="Disordered" evidence="1">
    <location>
        <begin position="60"/>
        <end position="79"/>
    </location>
</feature>